<feature type="transmembrane region" description="Helical" evidence="9">
    <location>
        <begin position="144"/>
        <end position="162"/>
    </location>
</feature>
<comment type="caution">
    <text evidence="11">The sequence shown here is derived from an EMBL/GenBank/DDBJ whole genome shotgun (WGS) entry which is preliminary data.</text>
</comment>
<keyword evidence="14" id="KW-1185">Reference proteome</keyword>
<name>A0A162KR60_9CLOT</name>
<keyword evidence="5" id="KW-0598">Phosphotransferase system</keyword>
<dbReference type="GO" id="GO:0009401">
    <property type="term" value="P:phosphoenolpyruvate-dependent sugar phosphotransferase system"/>
    <property type="evidence" value="ECO:0007669"/>
    <property type="project" value="UniProtKB-KW"/>
</dbReference>
<feature type="transmembrane region" description="Helical" evidence="9">
    <location>
        <begin position="38"/>
        <end position="59"/>
    </location>
</feature>
<feature type="transmembrane region" description="Helical" evidence="9">
    <location>
        <begin position="218"/>
        <end position="237"/>
    </location>
</feature>
<dbReference type="RefSeq" id="WP_063602496.1">
    <property type="nucleotide sequence ID" value="NZ_LITQ01000047.1"/>
</dbReference>
<sequence length="460" mass="49007">MIFYKAFKAIIDAGPTVLLPIIIFILGKGFGLKVGKAVKSGIIVGVGFAGLKLVISFLTSNLGPVVDAMVKRFGLHFNTLDVGFAMTGAIGWSSPIVPFMVLAIIGINILLLVIKRTNTLSVDLWNYHHCLTIGALVYFTDKNVVVATIAAGVTGLVVFKLADWSVPLMEKYYKIPGVNTPALHALNALAFVPLEFILERIPGINKINFDLKTIQKYFGTFGEPPIIGLVLGCGIAALANYPLIKIFGVGVNMATAMVLIPKMSGMFVEGLKPISEQAKLMCESKFKGRKIYIGLDPSILLGDASVITVSLIMIPISLLLAATIPQNRILPFADLGAISFKIALIVAACKGNIFRSLIISTILMIGTLICGTATAPLVTATAHSVGINAAGVHPGQFMTSLAGPAMLVSFIILKVFTGKLIITVPAFAIAFGLIWVIVEKIQGKKKSNLQDEEENEVAAD</sequence>
<feature type="transmembrane region" description="Helical" evidence="9">
    <location>
        <begin position="243"/>
        <end position="260"/>
    </location>
</feature>
<feature type="transmembrane region" description="Helical" evidence="9">
    <location>
        <begin position="299"/>
        <end position="323"/>
    </location>
</feature>
<evidence type="ECO:0000256" key="6">
    <source>
        <dbReference type="ARBA" id="ARBA00022692"/>
    </source>
</evidence>
<evidence type="ECO:0000256" key="3">
    <source>
        <dbReference type="ARBA" id="ARBA00022475"/>
    </source>
</evidence>
<dbReference type="InterPro" id="IPR013853">
    <property type="entry name" value="EIIC-GAT"/>
</dbReference>
<organism evidence="11 13">
    <name type="scientific">Clostridium coskatii</name>
    <dbReference type="NCBI Taxonomy" id="1705578"/>
    <lineage>
        <taxon>Bacteria</taxon>
        <taxon>Bacillati</taxon>
        <taxon>Bacillota</taxon>
        <taxon>Clostridia</taxon>
        <taxon>Eubacteriales</taxon>
        <taxon>Clostridiaceae</taxon>
        <taxon>Clostridium</taxon>
    </lineage>
</organism>
<dbReference type="EMBL" id="LROR01000066">
    <property type="protein sequence ID" value="OBR91943.1"/>
    <property type="molecule type" value="Genomic_DNA"/>
</dbReference>
<evidence type="ECO:0000313" key="11">
    <source>
        <dbReference type="EMBL" id="OAA85782.1"/>
    </source>
</evidence>
<dbReference type="InterPro" id="IPR004703">
    <property type="entry name" value="PTS_sugar-sp_permease"/>
</dbReference>
<evidence type="ECO:0000256" key="2">
    <source>
        <dbReference type="ARBA" id="ARBA00022448"/>
    </source>
</evidence>
<dbReference type="Pfam" id="PF03611">
    <property type="entry name" value="EIIC-GAT"/>
    <property type="match status" value="1"/>
</dbReference>
<evidence type="ECO:0000256" key="8">
    <source>
        <dbReference type="ARBA" id="ARBA00023136"/>
    </source>
</evidence>
<evidence type="ECO:0000313" key="12">
    <source>
        <dbReference type="EMBL" id="OBR91943.1"/>
    </source>
</evidence>
<feature type="transmembrane region" description="Helical" evidence="9">
    <location>
        <begin position="356"/>
        <end position="375"/>
    </location>
</feature>
<evidence type="ECO:0000313" key="14">
    <source>
        <dbReference type="Proteomes" id="UP000093694"/>
    </source>
</evidence>
<feature type="transmembrane region" description="Helical" evidence="9">
    <location>
        <begin position="420"/>
        <end position="438"/>
    </location>
</feature>
<dbReference type="AlphaFoldDB" id="A0A162KR60"/>
<proteinExistence type="predicted"/>
<feature type="transmembrane region" description="Helical" evidence="9">
    <location>
        <begin position="96"/>
        <end position="114"/>
    </location>
</feature>
<dbReference type="Proteomes" id="UP000093694">
    <property type="component" value="Unassembled WGS sequence"/>
</dbReference>
<keyword evidence="4" id="KW-0762">Sugar transport</keyword>
<comment type="subcellular location">
    <subcellularLocation>
        <location evidence="1">Cell membrane</location>
        <topology evidence="1">Multi-pass membrane protein</topology>
    </subcellularLocation>
</comment>
<feature type="domain" description="PTS EIIC type-2" evidence="10">
    <location>
        <begin position="7"/>
        <end position="435"/>
    </location>
</feature>
<evidence type="ECO:0000256" key="4">
    <source>
        <dbReference type="ARBA" id="ARBA00022597"/>
    </source>
</evidence>
<gene>
    <name evidence="11" type="primary">gatC_1</name>
    <name evidence="12" type="synonym">gatC_2</name>
    <name evidence="12" type="ORF">CLCOS_32510</name>
    <name evidence="11" type="ORF">WX73_03153</name>
</gene>
<feature type="transmembrane region" description="Helical" evidence="9">
    <location>
        <begin position="6"/>
        <end position="26"/>
    </location>
</feature>
<dbReference type="PIRSF" id="PIRSF006304">
    <property type="entry name" value="GatC"/>
    <property type="match status" value="1"/>
</dbReference>
<evidence type="ECO:0000259" key="10">
    <source>
        <dbReference type="PROSITE" id="PS51104"/>
    </source>
</evidence>
<dbReference type="PANTHER" id="PTHR37324:SF2">
    <property type="entry name" value="PTS SYSTEM GALACTITOL-SPECIFIC EIIC COMPONENT"/>
    <property type="match status" value="1"/>
</dbReference>
<reference evidence="12 14" key="2">
    <citation type="journal article" date="2016" name="Front. Microbiol.">
        <title>Industrial Acetogenic Biocatalysts: A Comparative Metabolic and Genomic Analysis.</title>
        <authorList>
            <person name="Bengelsdorf F."/>
            <person name="Poehlein A."/>
            <person name="Sonja S."/>
            <person name="Erz C."/>
            <person name="Hummel T."/>
            <person name="Hoffmeister S."/>
            <person name="Daniel R."/>
            <person name="Durre P."/>
        </authorList>
    </citation>
    <scope>NUCLEOTIDE SEQUENCE [LARGE SCALE GENOMIC DNA]</scope>
    <source>
        <strain evidence="12 14">PTA-10522</strain>
    </source>
</reference>
<keyword evidence="3" id="KW-1003">Cell membrane</keyword>
<dbReference type="GO" id="GO:0005886">
    <property type="term" value="C:plasma membrane"/>
    <property type="evidence" value="ECO:0007669"/>
    <property type="project" value="UniProtKB-SubCell"/>
</dbReference>
<evidence type="ECO:0000256" key="7">
    <source>
        <dbReference type="ARBA" id="ARBA00022989"/>
    </source>
</evidence>
<accession>A0A162KR60</accession>
<dbReference type="PROSITE" id="PS51104">
    <property type="entry name" value="PTS_EIIC_TYPE_2"/>
    <property type="match status" value="1"/>
</dbReference>
<keyword evidence="7 9" id="KW-1133">Transmembrane helix</keyword>
<keyword evidence="6 9" id="KW-0812">Transmembrane</keyword>
<evidence type="ECO:0000313" key="13">
    <source>
        <dbReference type="Proteomes" id="UP000077384"/>
    </source>
</evidence>
<evidence type="ECO:0000256" key="1">
    <source>
        <dbReference type="ARBA" id="ARBA00004651"/>
    </source>
</evidence>
<dbReference type="PANTHER" id="PTHR37324">
    <property type="entry name" value="PTS SYSTEM GALACTITOL-SPECIFIC EIIC COMPONENT"/>
    <property type="match status" value="1"/>
</dbReference>
<keyword evidence="8 9" id="KW-0472">Membrane</keyword>
<evidence type="ECO:0000256" key="9">
    <source>
        <dbReference type="SAM" id="Phobius"/>
    </source>
</evidence>
<dbReference type="GO" id="GO:0015577">
    <property type="term" value="F:galactitol transmembrane transporter activity"/>
    <property type="evidence" value="ECO:0007669"/>
    <property type="project" value="InterPro"/>
</dbReference>
<dbReference type="InterPro" id="IPR013014">
    <property type="entry name" value="PTS_EIIC_2"/>
</dbReference>
<dbReference type="EMBL" id="LITQ01000047">
    <property type="protein sequence ID" value="OAA85782.1"/>
    <property type="molecule type" value="Genomic_DNA"/>
</dbReference>
<dbReference type="Proteomes" id="UP000077384">
    <property type="component" value="Unassembled WGS sequence"/>
</dbReference>
<reference evidence="11 13" key="1">
    <citation type="journal article" date="2015" name="Biotechnol. Bioeng.">
        <title>Genome sequence and phenotypic characterization of Caulobacter segnis.</title>
        <authorList>
            <person name="Patel S."/>
            <person name="Fletcher B."/>
            <person name="Scott D.C."/>
            <person name="Ely B."/>
        </authorList>
    </citation>
    <scope>NUCLEOTIDE SEQUENCE [LARGE SCALE GENOMIC DNA]</scope>
    <source>
        <strain evidence="11 13">PS02</strain>
    </source>
</reference>
<keyword evidence="2" id="KW-0813">Transport</keyword>
<dbReference type="PATRIC" id="fig|1705578.3.peg.3216"/>
<feature type="transmembrane region" description="Helical" evidence="9">
    <location>
        <begin position="395"/>
        <end position="413"/>
    </location>
</feature>
<protein>
    <submittedName>
        <fullName evidence="11">Galactitol permease IIC component</fullName>
    </submittedName>
</protein>
<evidence type="ECO:0000256" key="5">
    <source>
        <dbReference type="ARBA" id="ARBA00022683"/>
    </source>
</evidence>